<protein>
    <submittedName>
        <fullName evidence="2">Uncharacterized protein</fullName>
    </submittedName>
</protein>
<feature type="region of interest" description="Disordered" evidence="1">
    <location>
        <begin position="1"/>
        <end position="48"/>
    </location>
</feature>
<dbReference type="EMBL" id="JAIWYP010000010">
    <property type="protein sequence ID" value="KAH3751725.1"/>
    <property type="molecule type" value="Genomic_DNA"/>
</dbReference>
<organism evidence="2 3">
    <name type="scientific">Dreissena polymorpha</name>
    <name type="common">Zebra mussel</name>
    <name type="synonym">Mytilus polymorpha</name>
    <dbReference type="NCBI Taxonomy" id="45954"/>
    <lineage>
        <taxon>Eukaryota</taxon>
        <taxon>Metazoa</taxon>
        <taxon>Spiralia</taxon>
        <taxon>Lophotrochozoa</taxon>
        <taxon>Mollusca</taxon>
        <taxon>Bivalvia</taxon>
        <taxon>Autobranchia</taxon>
        <taxon>Heteroconchia</taxon>
        <taxon>Euheterodonta</taxon>
        <taxon>Imparidentia</taxon>
        <taxon>Neoheterodontei</taxon>
        <taxon>Myida</taxon>
        <taxon>Dreissenoidea</taxon>
        <taxon>Dreissenidae</taxon>
        <taxon>Dreissena</taxon>
    </lineage>
</organism>
<evidence type="ECO:0000313" key="2">
    <source>
        <dbReference type="EMBL" id="KAH3751725.1"/>
    </source>
</evidence>
<dbReference type="Proteomes" id="UP000828390">
    <property type="component" value="Unassembled WGS sequence"/>
</dbReference>
<dbReference type="AlphaFoldDB" id="A0A9D4DNH5"/>
<name>A0A9D4DNH5_DREPO</name>
<evidence type="ECO:0000256" key="1">
    <source>
        <dbReference type="SAM" id="MobiDB-lite"/>
    </source>
</evidence>
<reference evidence="2" key="2">
    <citation type="submission" date="2020-11" db="EMBL/GenBank/DDBJ databases">
        <authorList>
            <person name="McCartney M.A."/>
            <person name="Auch B."/>
            <person name="Kono T."/>
            <person name="Mallez S."/>
            <person name="Becker A."/>
            <person name="Gohl D.M."/>
            <person name="Silverstein K.A.T."/>
            <person name="Koren S."/>
            <person name="Bechman K.B."/>
            <person name="Herman A."/>
            <person name="Abrahante J.E."/>
            <person name="Garbe J."/>
        </authorList>
    </citation>
    <scope>NUCLEOTIDE SEQUENCE</scope>
    <source>
        <strain evidence="2">Duluth1</strain>
        <tissue evidence="2">Whole animal</tissue>
    </source>
</reference>
<gene>
    <name evidence="2" type="ORF">DPMN_186294</name>
</gene>
<reference evidence="2" key="1">
    <citation type="journal article" date="2019" name="bioRxiv">
        <title>The Genome of the Zebra Mussel, Dreissena polymorpha: A Resource for Invasive Species Research.</title>
        <authorList>
            <person name="McCartney M.A."/>
            <person name="Auch B."/>
            <person name="Kono T."/>
            <person name="Mallez S."/>
            <person name="Zhang Y."/>
            <person name="Obille A."/>
            <person name="Becker A."/>
            <person name="Abrahante J.E."/>
            <person name="Garbe J."/>
            <person name="Badalamenti J.P."/>
            <person name="Herman A."/>
            <person name="Mangelson H."/>
            <person name="Liachko I."/>
            <person name="Sullivan S."/>
            <person name="Sone E.D."/>
            <person name="Koren S."/>
            <person name="Silverstein K.A.T."/>
            <person name="Beckman K.B."/>
            <person name="Gohl D.M."/>
        </authorList>
    </citation>
    <scope>NUCLEOTIDE SEQUENCE</scope>
    <source>
        <strain evidence="2">Duluth1</strain>
        <tissue evidence="2">Whole animal</tissue>
    </source>
</reference>
<accession>A0A9D4DNH5</accession>
<feature type="compositionally biased region" description="Basic and acidic residues" evidence="1">
    <location>
        <begin position="1"/>
        <end position="31"/>
    </location>
</feature>
<keyword evidence="3" id="KW-1185">Reference proteome</keyword>
<proteinExistence type="predicted"/>
<comment type="caution">
    <text evidence="2">The sequence shown here is derived from an EMBL/GenBank/DDBJ whole genome shotgun (WGS) entry which is preliminary data.</text>
</comment>
<sequence length="75" mass="8650">MVHGEVSVDRGEDKTSGSRCNEKKQGSRLKWEGVQPRSVSWSDRRKNGPPYNWMSFTLCLRRFAYTSQPSDLEAQ</sequence>
<evidence type="ECO:0000313" key="3">
    <source>
        <dbReference type="Proteomes" id="UP000828390"/>
    </source>
</evidence>